<evidence type="ECO:0000256" key="1">
    <source>
        <dbReference type="ARBA" id="ARBA00005947"/>
    </source>
</evidence>
<protein>
    <submittedName>
        <fullName evidence="3">Histone deacetylase family protein</fullName>
    </submittedName>
</protein>
<feature type="domain" description="Histone deacetylase" evidence="2">
    <location>
        <begin position="22"/>
        <end position="302"/>
    </location>
</feature>
<evidence type="ECO:0000259" key="2">
    <source>
        <dbReference type="Pfam" id="PF00850"/>
    </source>
</evidence>
<dbReference type="Gene3D" id="3.40.800.20">
    <property type="entry name" value="Histone deacetylase domain"/>
    <property type="match status" value="1"/>
</dbReference>
<dbReference type="InterPro" id="IPR000286">
    <property type="entry name" value="HDACs"/>
</dbReference>
<sequence>MYVSVPFYFHPAFSGYDFGANHPFRGERFASFMLALETRFPKAYARLDVRTPEAADERTLELAHTRAYIRRVKALEKRRGFLSLDTQLLPGSVDAARLIVGASVAAAEAALERGLAIGFGGLHHAGPDYGEGFCIFNDVAVAAGALLGRGLERIMILDTDAHQGNGTMDIFYSDPRVLFISLHQDPRTLYPGRGFAGDIGNGAGAGFTVNMPMPPLSVGSLYDEAMREIVMPLIDEFEPEFIIRNGGSDPLYTDVLTNLGLDLDSLSALIRSVAGEANRRKIPLLDLFLSGYGPYVTEGWLAIVRGILDLDMRLEIPENRIMISGEKLERMTLDLRKTIDQLKGHLGPYWEVF</sequence>
<dbReference type="InterPro" id="IPR037138">
    <property type="entry name" value="His_deacetylse_dom_sf"/>
</dbReference>
<reference evidence="3" key="1">
    <citation type="journal article" date="2020" name="mSystems">
        <title>Genome- and Community-Level Interaction Insights into Carbon Utilization and Element Cycling Functions of Hydrothermarchaeota in Hydrothermal Sediment.</title>
        <authorList>
            <person name="Zhou Z."/>
            <person name="Liu Y."/>
            <person name="Xu W."/>
            <person name="Pan J."/>
            <person name="Luo Z.H."/>
            <person name="Li M."/>
        </authorList>
    </citation>
    <scope>NUCLEOTIDE SEQUENCE [LARGE SCALE GENOMIC DNA]</scope>
    <source>
        <strain evidence="3">SpSt-1233</strain>
    </source>
</reference>
<accession>A0A7V2ATW2</accession>
<gene>
    <name evidence="3" type="ORF">ENO08_01695</name>
</gene>
<name>A0A7V2ATW2_UNCEI</name>
<dbReference type="EMBL" id="DSEC01000121">
    <property type="protein sequence ID" value="HER43154.1"/>
    <property type="molecule type" value="Genomic_DNA"/>
</dbReference>
<dbReference type="Proteomes" id="UP000886069">
    <property type="component" value="Unassembled WGS sequence"/>
</dbReference>
<dbReference type="InterPro" id="IPR023801">
    <property type="entry name" value="His_deacetylse_dom"/>
</dbReference>
<dbReference type="SUPFAM" id="SSF52768">
    <property type="entry name" value="Arginase/deacetylase"/>
    <property type="match status" value="1"/>
</dbReference>
<dbReference type="AlphaFoldDB" id="A0A7V2ATW2"/>
<dbReference type="InterPro" id="IPR023696">
    <property type="entry name" value="Ureohydrolase_dom_sf"/>
</dbReference>
<dbReference type="GO" id="GO:0040029">
    <property type="term" value="P:epigenetic regulation of gene expression"/>
    <property type="evidence" value="ECO:0007669"/>
    <property type="project" value="TreeGrafter"/>
</dbReference>
<comment type="caution">
    <text evidence="3">The sequence shown here is derived from an EMBL/GenBank/DDBJ whole genome shotgun (WGS) entry which is preliminary data.</text>
</comment>
<dbReference type="Pfam" id="PF00850">
    <property type="entry name" value="Hist_deacetyl"/>
    <property type="match status" value="1"/>
</dbReference>
<dbReference type="PANTHER" id="PTHR10625">
    <property type="entry name" value="HISTONE DEACETYLASE HDAC1-RELATED"/>
    <property type="match status" value="1"/>
</dbReference>
<comment type="similarity">
    <text evidence="1">Belongs to the histone deacetylase family.</text>
</comment>
<dbReference type="PRINTS" id="PR01270">
    <property type="entry name" value="HDASUPER"/>
</dbReference>
<organism evidence="3">
    <name type="scientific">Eiseniibacteriota bacterium</name>
    <dbReference type="NCBI Taxonomy" id="2212470"/>
    <lineage>
        <taxon>Bacteria</taxon>
        <taxon>Candidatus Eiseniibacteriota</taxon>
    </lineage>
</organism>
<proteinExistence type="inferred from homology"/>
<dbReference type="GO" id="GO:0004407">
    <property type="term" value="F:histone deacetylase activity"/>
    <property type="evidence" value="ECO:0007669"/>
    <property type="project" value="TreeGrafter"/>
</dbReference>
<evidence type="ECO:0000313" key="3">
    <source>
        <dbReference type="EMBL" id="HER43154.1"/>
    </source>
</evidence>